<keyword evidence="5" id="KW-0653">Protein transport</keyword>
<dbReference type="PANTHER" id="PTHR24221:SF654">
    <property type="entry name" value="ATP-BINDING CASSETTE SUB-FAMILY B MEMBER 6"/>
    <property type="match status" value="1"/>
</dbReference>
<dbReference type="PROSITE" id="PS50929">
    <property type="entry name" value="ABC_TM1F"/>
    <property type="match status" value="1"/>
</dbReference>
<dbReference type="EMBL" id="CP089982">
    <property type="protein sequence ID" value="WXA99150.1"/>
    <property type="molecule type" value="Genomic_DNA"/>
</dbReference>
<evidence type="ECO:0000313" key="15">
    <source>
        <dbReference type="Proteomes" id="UP001379533"/>
    </source>
</evidence>
<dbReference type="InterPro" id="IPR003439">
    <property type="entry name" value="ABC_transporter-like_ATP-bd"/>
</dbReference>
<dbReference type="SUPFAM" id="SSF52540">
    <property type="entry name" value="P-loop containing nucleoside triphosphate hydrolases"/>
    <property type="match status" value="1"/>
</dbReference>
<dbReference type="InterPro" id="IPR036640">
    <property type="entry name" value="ABC1_TM_sf"/>
</dbReference>
<dbReference type="InterPro" id="IPR005074">
    <property type="entry name" value="Peptidase_C39"/>
</dbReference>
<dbReference type="InterPro" id="IPR011527">
    <property type="entry name" value="ABC1_TM_dom"/>
</dbReference>
<protein>
    <submittedName>
        <fullName evidence="14">ATP-binding cassette domain-containing protein</fullName>
    </submittedName>
</protein>
<feature type="transmembrane region" description="Helical" evidence="10">
    <location>
        <begin position="481"/>
        <end position="498"/>
    </location>
</feature>
<evidence type="ECO:0000259" key="13">
    <source>
        <dbReference type="PROSITE" id="PS50990"/>
    </source>
</evidence>
<feature type="domain" description="ABC transmembrane type-1" evidence="12">
    <location>
        <begin position="343"/>
        <end position="589"/>
    </location>
</feature>
<dbReference type="RefSeq" id="WP_394849783.1">
    <property type="nucleotide sequence ID" value="NZ_CP089982.1"/>
</dbReference>
<feature type="region of interest" description="Disordered" evidence="9">
    <location>
        <begin position="278"/>
        <end position="313"/>
    </location>
</feature>
<evidence type="ECO:0000259" key="12">
    <source>
        <dbReference type="PROSITE" id="PS50929"/>
    </source>
</evidence>
<evidence type="ECO:0000256" key="9">
    <source>
        <dbReference type="SAM" id="MobiDB-lite"/>
    </source>
</evidence>
<evidence type="ECO:0000313" key="14">
    <source>
        <dbReference type="EMBL" id="WXA99150.1"/>
    </source>
</evidence>
<feature type="transmembrane region" description="Helical" evidence="10">
    <location>
        <begin position="340"/>
        <end position="363"/>
    </location>
</feature>
<reference evidence="14 15" key="1">
    <citation type="submission" date="2021-12" db="EMBL/GenBank/DDBJ databases">
        <title>Discovery of the Pendulisporaceae a myxobacterial family with distinct sporulation behavior and unique specialized metabolism.</title>
        <authorList>
            <person name="Garcia R."/>
            <person name="Popoff A."/>
            <person name="Bader C.D."/>
            <person name="Loehr J."/>
            <person name="Walesch S."/>
            <person name="Walt C."/>
            <person name="Boldt J."/>
            <person name="Bunk B."/>
            <person name="Haeckl F.J.F.P.J."/>
            <person name="Gunesch A.P."/>
            <person name="Birkelbach J."/>
            <person name="Nuebel U."/>
            <person name="Pietschmann T."/>
            <person name="Bach T."/>
            <person name="Mueller R."/>
        </authorList>
    </citation>
    <scope>NUCLEOTIDE SEQUENCE [LARGE SCALE GENOMIC DNA]</scope>
    <source>
        <strain evidence="14 15">MSr12523</strain>
    </source>
</reference>
<dbReference type="Gene3D" id="3.40.50.300">
    <property type="entry name" value="P-loop containing nucleotide triphosphate hydrolases"/>
    <property type="match status" value="1"/>
</dbReference>
<keyword evidence="3" id="KW-0547">Nucleotide-binding</keyword>
<evidence type="ECO:0000256" key="10">
    <source>
        <dbReference type="SAM" id="Phobius"/>
    </source>
</evidence>
<name>A0ABZ2KKG1_9BACT</name>
<dbReference type="Gene3D" id="1.20.1560.10">
    <property type="entry name" value="ABC transporter type 1, transmembrane domain"/>
    <property type="match status" value="1"/>
</dbReference>
<evidence type="ECO:0000256" key="1">
    <source>
        <dbReference type="ARBA" id="ARBA00004651"/>
    </source>
</evidence>
<dbReference type="PROSITE" id="PS50990">
    <property type="entry name" value="PEPTIDASE_C39"/>
    <property type="match status" value="1"/>
</dbReference>
<feature type="transmembrane region" description="Helical" evidence="10">
    <location>
        <begin position="383"/>
        <end position="405"/>
    </location>
</feature>
<evidence type="ECO:0000256" key="3">
    <source>
        <dbReference type="ARBA" id="ARBA00022741"/>
    </source>
</evidence>
<dbReference type="InterPro" id="IPR027417">
    <property type="entry name" value="P-loop_NTPase"/>
</dbReference>
<evidence type="ECO:0000256" key="8">
    <source>
        <dbReference type="ARBA" id="ARBA00043264"/>
    </source>
</evidence>
<feature type="compositionally biased region" description="Basic and acidic residues" evidence="9">
    <location>
        <begin position="634"/>
        <end position="643"/>
    </location>
</feature>
<comment type="subcellular location">
    <subcellularLocation>
        <location evidence="1">Cell membrane</location>
        <topology evidence="1">Multi-pass membrane protein</topology>
    </subcellularLocation>
</comment>
<dbReference type="SMART" id="SM00382">
    <property type="entry name" value="AAA"/>
    <property type="match status" value="1"/>
</dbReference>
<evidence type="ECO:0000256" key="7">
    <source>
        <dbReference type="ARBA" id="ARBA00023136"/>
    </source>
</evidence>
<dbReference type="SUPFAM" id="SSF90123">
    <property type="entry name" value="ABC transporter transmembrane region"/>
    <property type="match status" value="1"/>
</dbReference>
<dbReference type="Pfam" id="PF03412">
    <property type="entry name" value="Peptidase_C39"/>
    <property type="match status" value="1"/>
</dbReference>
<keyword evidence="5" id="KW-0813">Transport</keyword>
<dbReference type="Pfam" id="PF00005">
    <property type="entry name" value="ABC_tran"/>
    <property type="match status" value="1"/>
</dbReference>
<feature type="domain" description="ABC transporter" evidence="11">
    <location>
        <begin position="656"/>
        <end position="887"/>
    </location>
</feature>
<evidence type="ECO:0000256" key="5">
    <source>
        <dbReference type="ARBA" id="ARBA00022927"/>
    </source>
</evidence>
<dbReference type="Proteomes" id="UP001379533">
    <property type="component" value="Chromosome"/>
</dbReference>
<dbReference type="PANTHER" id="PTHR24221">
    <property type="entry name" value="ATP-BINDING CASSETTE SUB-FAMILY B"/>
    <property type="match status" value="1"/>
</dbReference>
<feature type="transmembrane region" description="Helical" evidence="10">
    <location>
        <begin position="455"/>
        <end position="475"/>
    </location>
</feature>
<dbReference type="Gene3D" id="3.90.70.10">
    <property type="entry name" value="Cysteine proteinases"/>
    <property type="match status" value="1"/>
</dbReference>
<accession>A0ABZ2KKG1</accession>
<sequence>MNQRAGRSLFVPEVIQTSLTDCGPAALKAVLHGFGVDVNYEWLRSRCQTDVDGTSMDALAALGRELGLVTSEILISRDSLLLPEADCLPAIVPTRSAGGATHFLVLWRTLGPYVQVMDPAGGRRWMRAATLLESISLYRFPMSTEKWKRWVRTPDATRPLEARMSRIGLKRSRRRHLLEPVFALPRWGAFARLDAAVRMVTALVQGGAIRPGPEAAAMVELLVAQSRQGRAYEAIPKDFWWASPGNAPDQLELHGVVFVHFDLPRRRSALIARSWPPSTPEVSVEGSGNHRAWAPMRPRRKHDDDPTRRALPSSIDDELGQAKVFPLQLLVRAVRFDAPWAMALLAIAGVLASAVALVDVALLRGILDIATYLSLSYQRVAGVVMLLAFTLGAMALEYYVGTLLARVGRGLEARLRVAILEKLPRFEDAYLRSRPTSDMASRAHALHMIRQGPPLASRIVTVVASYLATLTTFVWLEPSSLGLAVAAVLVGVGLPYVMRKPLSEKVARLWTHTSALDRFYLDALKGAVPLRAHTAEAGLRREHESLLVEWARTARGVLEQSTWTRGAQALAGTSIVVALVTAYVASGGTPARLLLITFFALRLPSLGEELSGQLLGSHETLNAAHRMFAPLAGKEAESSEQARPRQSPDSNSGVALAMHNVTVCATGHDLLRRINLTIRPGEHVAIVGASGAGKSSLIAVLLGWLSAKEGAVLVDGDSLQPSTLRRSTVWVDPQVALWNRSLLDNITYGAPADALGGAGKAIGAAELRDVLERLPDGLQTRLGEGGSRLSGGEGQRVRIGRALVRENVRLVLLDEAFRGLERPRRRALVQRARAAWPHATMLVVSHDVSDTLDFDRVILMDSGAIAEEGCPAELLSAPTRYRALALADRTARANLLSGTVWKRLRLEGGRLRAAAEESVER</sequence>
<organism evidence="14 15">
    <name type="scientific">Pendulispora brunnea</name>
    <dbReference type="NCBI Taxonomy" id="2905690"/>
    <lineage>
        <taxon>Bacteria</taxon>
        <taxon>Pseudomonadati</taxon>
        <taxon>Myxococcota</taxon>
        <taxon>Myxococcia</taxon>
        <taxon>Myxococcales</taxon>
        <taxon>Sorangiineae</taxon>
        <taxon>Pendulisporaceae</taxon>
        <taxon>Pendulispora</taxon>
    </lineage>
</organism>
<feature type="domain" description="Peptidase C39" evidence="13">
    <location>
        <begin position="16"/>
        <end position="142"/>
    </location>
</feature>
<dbReference type="GO" id="GO:0005524">
    <property type="term" value="F:ATP binding"/>
    <property type="evidence" value="ECO:0007669"/>
    <property type="project" value="UniProtKB-KW"/>
</dbReference>
<evidence type="ECO:0000259" key="11">
    <source>
        <dbReference type="PROSITE" id="PS50893"/>
    </source>
</evidence>
<evidence type="ECO:0000256" key="6">
    <source>
        <dbReference type="ARBA" id="ARBA00022989"/>
    </source>
</evidence>
<dbReference type="InterPro" id="IPR039421">
    <property type="entry name" value="Type_1_exporter"/>
</dbReference>
<evidence type="ECO:0000256" key="4">
    <source>
        <dbReference type="ARBA" id="ARBA00022840"/>
    </source>
</evidence>
<keyword evidence="2 10" id="KW-0812">Transmembrane</keyword>
<feature type="region of interest" description="Disordered" evidence="9">
    <location>
        <begin position="632"/>
        <end position="651"/>
    </location>
</feature>
<keyword evidence="8" id="KW-0080">Bacteriocin transport</keyword>
<evidence type="ECO:0000256" key="2">
    <source>
        <dbReference type="ARBA" id="ARBA00022692"/>
    </source>
</evidence>
<proteinExistence type="predicted"/>
<dbReference type="InterPro" id="IPR003593">
    <property type="entry name" value="AAA+_ATPase"/>
</dbReference>
<gene>
    <name evidence="14" type="ORF">LZC95_20295</name>
</gene>
<keyword evidence="7 10" id="KW-0472">Membrane</keyword>
<keyword evidence="6 10" id="KW-1133">Transmembrane helix</keyword>
<keyword evidence="4 14" id="KW-0067">ATP-binding</keyword>
<dbReference type="PROSITE" id="PS50893">
    <property type="entry name" value="ABC_TRANSPORTER_2"/>
    <property type="match status" value="1"/>
</dbReference>
<keyword evidence="15" id="KW-1185">Reference proteome</keyword>